<keyword evidence="11" id="KW-1185">Reference proteome</keyword>
<organism evidence="10 11">
    <name type="scientific">Macrococcus lamae</name>
    <dbReference type="NCBI Taxonomy" id="198484"/>
    <lineage>
        <taxon>Bacteria</taxon>
        <taxon>Bacillati</taxon>
        <taxon>Bacillota</taxon>
        <taxon>Bacilli</taxon>
        <taxon>Bacillales</taxon>
        <taxon>Staphylococcaceae</taxon>
        <taxon>Macrococcus</taxon>
    </lineage>
</organism>
<dbReference type="InterPro" id="IPR016032">
    <property type="entry name" value="Sig_transdc_resp-reg_C-effctor"/>
</dbReference>
<dbReference type="Pfam" id="PF00072">
    <property type="entry name" value="Response_reg"/>
    <property type="match status" value="1"/>
</dbReference>
<dbReference type="GO" id="GO:0000976">
    <property type="term" value="F:transcription cis-regulatory region binding"/>
    <property type="evidence" value="ECO:0007669"/>
    <property type="project" value="TreeGrafter"/>
</dbReference>
<evidence type="ECO:0000313" key="10">
    <source>
        <dbReference type="EMBL" id="TDM05212.1"/>
    </source>
</evidence>
<dbReference type="SMART" id="SM00862">
    <property type="entry name" value="Trans_reg_C"/>
    <property type="match status" value="1"/>
</dbReference>
<proteinExistence type="predicted"/>
<dbReference type="Pfam" id="PF00486">
    <property type="entry name" value="Trans_reg_C"/>
    <property type="match status" value="1"/>
</dbReference>
<keyword evidence="3" id="KW-0805">Transcription regulation</keyword>
<dbReference type="OrthoDB" id="9790442at2"/>
<feature type="domain" description="OmpR/PhoB-type" evidence="9">
    <location>
        <begin position="124"/>
        <end position="220"/>
    </location>
</feature>
<keyword evidence="2" id="KW-0902">Two-component regulatory system</keyword>
<name>A0A4R6BST2_9STAP</name>
<dbReference type="GO" id="GO:0005829">
    <property type="term" value="C:cytosol"/>
    <property type="evidence" value="ECO:0007669"/>
    <property type="project" value="TreeGrafter"/>
</dbReference>
<evidence type="ECO:0000256" key="2">
    <source>
        <dbReference type="ARBA" id="ARBA00023012"/>
    </source>
</evidence>
<evidence type="ECO:0000256" key="1">
    <source>
        <dbReference type="ARBA" id="ARBA00022553"/>
    </source>
</evidence>
<dbReference type="GO" id="GO:0032993">
    <property type="term" value="C:protein-DNA complex"/>
    <property type="evidence" value="ECO:0007669"/>
    <property type="project" value="TreeGrafter"/>
</dbReference>
<evidence type="ECO:0000256" key="3">
    <source>
        <dbReference type="ARBA" id="ARBA00023015"/>
    </source>
</evidence>
<dbReference type="SMART" id="SM00448">
    <property type="entry name" value="REC"/>
    <property type="match status" value="1"/>
</dbReference>
<dbReference type="InterPro" id="IPR039420">
    <property type="entry name" value="WalR-like"/>
</dbReference>
<dbReference type="InterPro" id="IPR001867">
    <property type="entry name" value="OmpR/PhoB-type_DNA-bd"/>
</dbReference>
<dbReference type="InterPro" id="IPR011006">
    <property type="entry name" value="CheY-like_superfamily"/>
</dbReference>
<gene>
    <name evidence="10" type="ORF">ERX29_10415</name>
</gene>
<feature type="modified residue" description="4-aspartylphosphate" evidence="6">
    <location>
        <position position="51"/>
    </location>
</feature>
<dbReference type="RefSeq" id="WP_133444612.1">
    <property type="nucleotide sequence ID" value="NZ_SCWB01000023.1"/>
</dbReference>
<dbReference type="SUPFAM" id="SSF46894">
    <property type="entry name" value="C-terminal effector domain of the bipartite response regulators"/>
    <property type="match status" value="1"/>
</dbReference>
<dbReference type="PROSITE" id="PS50110">
    <property type="entry name" value="RESPONSE_REGULATORY"/>
    <property type="match status" value="1"/>
</dbReference>
<keyword evidence="1 6" id="KW-0597">Phosphoprotein</keyword>
<dbReference type="Gene3D" id="3.40.50.2300">
    <property type="match status" value="1"/>
</dbReference>
<dbReference type="GO" id="GO:0006355">
    <property type="term" value="P:regulation of DNA-templated transcription"/>
    <property type="evidence" value="ECO:0007669"/>
    <property type="project" value="InterPro"/>
</dbReference>
<dbReference type="GO" id="GO:0000156">
    <property type="term" value="F:phosphorelay response regulator activity"/>
    <property type="evidence" value="ECO:0007669"/>
    <property type="project" value="TreeGrafter"/>
</dbReference>
<dbReference type="PANTHER" id="PTHR48111:SF1">
    <property type="entry name" value="TWO-COMPONENT RESPONSE REGULATOR ORR33"/>
    <property type="match status" value="1"/>
</dbReference>
<keyword evidence="5" id="KW-0804">Transcription</keyword>
<evidence type="ECO:0000259" key="9">
    <source>
        <dbReference type="PROSITE" id="PS51755"/>
    </source>
</evidence>
<dbReference type="CDD" id="cd00383">
    <property type="entry name" value="trans_reg_C"/>
    <property type="match status" value="1"/>
</dbReference>
<evidence type="ECO:0000256" key="4">
    <source>
        <dbReference type="ARBA" id="ARBA00023125"/>
    </source>
</evidence>
<dbReference type="InterPro" id="IPR001789">
    <property type="entry name" value="Sig_transdc_resp-reg_receiver"/>
</dbReference>
<keyword evidence="4 7" id="KW-0238">DNA-binding</keyword>
<sequence>MKVLLVEDNETLGGFLSDILRLKNYTVEWLQDGTDIELYFEASDYDIVLLDWMLPSVSGVEIIRILRDRKIEVPIIMLTAKSELEDKVEGLTIGADDYLTKPFEMDELEARMLAVVKRYQMIHHNHKQLGHVTFDLTKHLFVVKRETLELTHKEYQLLELLFLNHTVSREMILSKVWNSDQFVGDNNIDALIRLLKKKLNQYDTGLAVKSIRNIGYKLEVTI</sequence>
<evidence type="ECO:0000256" key="5">
    <source>
        <dbReference type="ARBA" id="ARBA00023163"/>
    </source>
</evidence>
<dbReference type="PROSITE" id="PS51755">
    <property type="entry name" value="OMPR_PHOB"/>
    <property type="match status" value="1"/>
</dbReference>
<dbReference type="EMBL" id="SCWB01000023">
    <property type="protein sequence ID" value="TDM05212.1"/>
    <property type="molecule type" value="Genomic_DNA"/>
</dbReference>
<feature type="DNA-binding region" description="OmpR/PhoB-type" evidence="7">
    <location>
        <begin position="124"/>
        <end position="220"/>
    </location>
</feature>
<evidence type="ECO:0000256" key="7">
    <source>
        <dbReference type="PROSITE-ProRule" id="PRU01091"/>
    </source>
</evidence>
<dbReference type="InterPro" id="IPR036388">
    <property type="entry name" value="WH-like_DNA-bd_sf"/>
</dbReference>
<evidence type="ECO:0000259" key="8">
    <source>
        <dbReference type="PROSITE" id="PS50110"/>
    </source>
</evidence>
<dbReference type="SUPFAM" id="SSF52172">
    <property type="entry name" value="CheY-like"/>
    <property type="match status" value="1"/>
</dbReference>
<feature type="domain" description="Response regulatory" evidence="8">
    <location>
        <begin position="2"/>
        <end position="116"/>
    </location>
</feature>
<protein>
    <submittedName>
        <fullName evidence="10">Response regulator transcription factor</fullName>
    </submittedName>
</protein>
<dbReference type="AlphaFoldDB" id="A0A4R6BST2"/>
<dbReference type="PANTHER" id="PTHR48111">
    <property type="entry name" value="REGULATOR OF RPOS"/>
    <property type="match status" value="1"/>
</dbReference>
<evidence type="ECO:0000256" key="6">
    <source>
        <dbReference type="PROSITE-ProRule" id="PRU00169"/>
    </source>
</evidence>
<dbReference type="Gene3D" id="6.10.250.690">
    <property type="match status" value="1"/>
</dbReference>
<dbReference type="Gene3D" id="1.10.10.10">
    <property type="entry name" value="Winged helix-like DNA-binding domain superfamily/Winged helix DNA-binding domain"/>
    <property type="match status" value="1"/>
</dbReference>
<evidence type="ECO:0000313" key="11">
    <source>
        <dbReference type="Proteomes" id="UP000294802"/>
    </source>
</evidence>
<reference evidence="10 11" key="1">
    <citation type="submission" date="2019-01" db="EMBL/GenBank/DDBJ databases">
        <title>Draft genome sequences of the type strains of six Macrococcus species.</title>
        <authorList>
            <person name="Mazhar S."/>
            <person name="Altermann E."/>
            <person name="Hill C."/>
            <person name="Mcauliffe O."/>
        </authorList>
    </citation>
    <scope>NUCLEOTIDE SEQUENCE [LARGE SCALE GENOMIC DNA]</scope>
    <source>
        <strain evidence="10 11">CCM4815</strain>
    </source>
</reference>
<dbReference type="Proteomes" id="UP000294802">
    <property type="component" value="Unassembled WGS sequence"/>
</dbReference>
<comment type="caution">
    <text evidence="10">The sequence shown here is derived from an EMBL/GenBank/DDBJ whole genome shotgun (WGS) entry which is preliminary data.</text>
</comment>
<accession>A0A4R6BST2</accession>